<dbReference type="GO" id="GO:0055085">
    <property type="term" value="P:transmembrane transport"/>
    <property type="evidence" value="ECO:0007669"/>
    <property type="project" value="InterPro"/>
</dbReference>
<comment type="caution">
    <text evidence="9">The sequence shown here is derived from an EMBL/GenBank/DDBJ whole genome shotgun (WGS) entry which is preliminary data.</text>
</comment>
<sequence length="298" mass="33895">MIKQKPSAKTTLIAFLYLSPMLIIIGTFYLYPIVMSFAMSFYTKYNFYTNKVSEVGLSNFVTIWTDPDFIEALKNTIIFVVGVVPLSVIIALVIAILLNKINFAAGFFKTVYFLPFVTSTVAISLIWQWIYNSQYGLLDAFLGIFGIKPIDWLNDPHWAMTALIIMTIWQGLGFNIILFLAGLSNIDKRYEQVAQIDGANTWQRFRYITIPLLSPMTFLVSVTSIISGFKVFDQIFVLFGGNPGPGKSTLTLVFYLYEKFYTEWKYGIAAAAGVVLFTLTLIITVIQVWYSKRHVHYV</sequence>
<reference evidence="9 10" key="1">
    <citation type="journal article" date="2015" name="Genome Announc.">
        <title>Expanding the biotechnology potential of lactobacilli through comparative genomics of 213 strains and associated genera.</title>
        <authorList>
            <person name="Sun Z."/>
            <person name="Harris H.M."/>
            <person name="McCann A."/>
            <person name="Guo C."/>
            <person name="Argimon S."/>
            <person name="Zhang W."/>
            <person name="Yang X."/>
            <person name="Jeffery I.B."/>
            <person name="Cooney J.C."/>
            <person name="Kagawa T.F."/>
            <person name="Liu W."/>
            <person name="Song Y."/>
            <person name="Salvetti E."/>
            <person name="Wrobel A."/>
            <person name="Rasinkangas P."/>
            <person name="Parkhill J."/>
            <person name="Rea M.C."/>
            <person name="O'Sullivan O."/>
            <person name="Ritari J."/>
            <person name="Douillard F.P."/>
            <person name="Paul Ross R."/>
            <person name="Yang R."/>
            <person name="Briner A.E."/>
            <person name="Felis G.E."/>
            <person name="de Vos W.M."/>
            <person name="Barrangou R."/>
            <person name="Klaenhammer T.R."/>
            <person name="Caufield P.W."/>
            <person name="Cui Y."/>
            <person name="Zhang H."/>
            <person name="O'Toole P.W."/>
        </authorList>
    </citation>
    <scope>NUCLEOTIDE SEQUENCE [LARGE SCALE GENOMIC DNA]</scope>
    <source>
        <strain evidence="9 10">DSM 20444</strain>
    </source>
</reference>
<dbReference type="CDD" id="cd06261">
    <property type="entry name" value="TM_PBP2"/>
    <property type="match status" value="1"/>
</dbReference>
<keyword evidence="3" id="KW-1003">Cell membrane</keyword>
<dbReference type="InterPro" id="IPR000515">
    <property type="entry name" value="MetI-like"/>
</dbReference>
<dbReference type="RefSeq" id="WP_010078000.1">
    <property type="nucleotide sequence ID" value="NZ_AYYH01000024.1"/>
</dbReference>
<protein>
    <submittedName>
        <fullName evidence="9">Sugar ABC transporterpermease</fullName>
    </submittedName>
</protein>
<dbReference type="Proteomes" id="UP000050898">
    <property type="component" value="Unassembled WGS sequence"/>
</dbReference>
<name>A0A0R2E1X2_9LACO</name>
<dbReference type="InterPro" id="IPR035906">
    <property type="entry name" value="MetI-like_sf"/>
</dbReference>
<dbReference type="Pfam" id="PF00528">
    <property type="entry name" value="BPD_transp_1"/>
    <property type="match status" value="1"/>
</dbReference>
<dbReference type="OrthoDB" id="9787541at2"/>
<evidence type="ECO:0000256" key="2">
    <source>
        <dbReference type="ARBA" id="ARBA00022448"/>
    </source>
</evidence>
<evidence type="ECO:0000256" key="1">
    <source>
        <dbReference type="ARBA" id="ARBA00004651"/>
    </source>
</evidence>
<keyword evidence="5 7" id="KW-1133">Transmembrane helix</keyword>
<keyword evidence="4 7" id="KW-0812">Transmembrane</keyword>
<gene>
    <name evidence="9" type="ORF">FD00_GL000994</name>
</gene>
<evidence type="ECO:0000256" key="4">
    <source>
        <dbReference type="ARBA" id="ARBA00022692"/>
    </source>
</evidence>
<dbReference type="PROSITE" id="PS50928">
    <property type="entry name" value="ABC_TM1"/>
    <property type="match status" value="1"/>
</dbReference>
<feature type="transmembrane region" description="Helical" evidence="7">
    <location>
        <begin position="235"/>
        <end position="257"/>
    </location>
</feature>
<dbReference type="GeneID" id="98315179"/>
<organism evidence="9 10">
    <name type="scientific">Liquorilactobacillus mali KCTC 3596 = DSM 20444</name>
    <dbReference type="NCBI Taxonomy" id="1046596"/>
    <lineage>
        <taxon>Bacteria</taxon>
        <taxon>Bacillati</taxon>
        <taxon>Bacillota</taxon>
        <taxon>Bacilli</taxon>
        <taxon>Lactobacillales</taxon>
        <taxon>Lactobacillaceae</taxon>
        <taxon>Liquorilactobacillus</taxon>
    </lineage>
</organism>
<evidence type="ECO:0000313" key="10">
    <source>
        <dbReference type="Proteomes" id="UP000050898"/>
    </source>
</evidence>
<feature type="transmembrane region" description="Helical" evidence="7">
    <location>
        <begin position="269"/>
        <end position="290"/>
    </location>
</feature>
<evidence type="ECO:0000256" key="5">
    <source>
        <dbReference type="ARBA" id="ARBA00022989"/>
    </source>
</evidence>
<keyword evidence="10" id="KW-1185">Reference proteome</keyword>
<evidence type="ECO:0000256" key="7">
    <source>
        <dbReference type="RuleBase" id="RU363032"/>
    </source>
</evidence>
<feature type="transmembrane region" description="Helical" evidence="7">
    <location>
        <begin position="12"/>
        <end position="31"/>
    </location>
</feature>
<keyword evidence="6 7" id="KW-0472">Membrane</keyword>
<evidence type="ECO:0000256" key="6">
    <source>
        <dbReference type="ARBA" id="ARBA00023136"/>
    </source>
</evidence>
<dbReference type="GO" id="GO:0005886">
    <property type="term" value="C:plasma membrane"/>
    <property type="evidence" value="ECO:0007669"/>
    <property type="project" value="UniProtKB-SubCell"/>
</dbReference>
<keyword evidence="2 7" id="KW-0813">Transport</keyword>
<evidence type="ECO:0000313" key="9">
    <source>
        <dbReference type="EMBL" id="KRN09507.1"/>
    </source>
</evidence>
<feature type="transmembrane region" description="Helical" evidence="7">
    <location>
        <begin position="110"/>
        <end position="130"/>
    </location>
</feature>
<dbReference type="PANTHER" id="PTHR30193">
    <property type="entry name" value="ABC TRANSPORTER PERMEASE PROTEIN"/>
    <property type="match status" value="1"/>
</dbReference>
<dbReference type="PANTHER" id="PTHR30193:SF37">
    <property type="entry name" value="INNER MEMBRANE ABC TRANSPORTER PERMEASE PROTEIN YCJO"/>
    <property type="match status" value="1"/>
</dbReference>
<comment type="similarity">
    <text evidence="7">Belongs to the binding-protein-dependent transport system permease family.</text>
</comment>
<dbReference type="PATRIC" id="fig|1046596.6.peg.1073"/>
<comment type="subcellular location">
    <subcellularLocation>
        <location evidence="1 7">Cell membrane</location>
        <topology evidence="1 7">Multi-pass membrane protein</topology>
    </subcellularLocation>
</comment>
<dbReference type="Gene3D" id="1.10.3720.10">
    <property type="entry name" value="MetI-like"/>
    <property type="match status" value="1"/>
</dbReference>
<dbReference type="InterPro" id="IPR051393">
    <property type="entry name" value="ABC_transporter_permease"/>
</dbReference>
<feature type="domain" description="ABC transmembrane type-1" evidence="8">
    <location>
        <begin position="73"/>
        <end position="287"/>
    </location>
</feature>
<evidence type="ECO:0000259" key="8">
    <source>
        <dbReference type="PROSITE" id="PS50928"/>
    </source>
</evidence>
<evidence type="ECO:0000256" key="3">
    <source>
        <dbReference type="ARBA" id="ARBA00022475"/>
    </source>
</evidence>
<accession>A0A0R2E1X2</accession>
<feature type="transmembrane region" description="Helical" evidence="7">
    <location>
        <begin position="158"/>
        <end position="186"/>
    </location>
</feature>
<dbReference type="SUPFAM" id="SSF161098">
    <property type="entry name" value="MetI-like"/>
    <property type="match status" value="1"/>
</dbReference>
<dbReference type="AlphaFoldDB" id="A0A0R2E1X2"/>
<feature type="transmembrane region" description="Helical" evidence="7">
    <location>
        <begin position="207"/>
        <end position="229"/>
    </location>
</feature>
<dbReference type="EMBL" id="AYYH01000024">
    <property type="protein sequence ID" value="KRN09507.1"/>
    <property type="molecule type" value="Genomic_DNA"/>
</dbReference>
<proteinExistence type="inferred from homology"/>
<feature type="transmembrane region" description="Helical" evidence="7">
    <location>
        <begin position="77"/>
        <end position="98"/>
    </location>
</feature>